<evidence type="ECO:0000313" key="1">
    <source>
        <dbReference type="EMBL" id="TKV61850.1"/>
    </source>
</evidence>
<reference evidence="1 2" key="1">
    <citation type="submission" date="2019-05" db="EMBL/GenBank/DDBJ databases">
        <title>Nakamurella sp. N5BH11, whole genome shotgun sequence.</title>
        <authorList>
            <person name="Tuo L."/>
        </authorList>
    </citation>
    <scope>NUCLEOTIDE SEQUENCE [LARGE SCALE GENOMIC DNA]</scope>
    <source>
        <strain evidence="1 2">N5BH11</strain>
    </source>
</reference>
<accession>A0A4U6QMI5</accession>
<sequence>MIAGTAAERGSALAELKRQFAVDLGAAPDPQAAVAVVLRFIDDRSEQLLRRGGAAQAFLQNSADGMARIGTELDEASRAAWGELAPHVPQPPRPVSFDDTDLDAHELADARREAEARAVARTAAAAAARKSGRRRG</sequence>
<dbReference type="RefSeq" id="WP_137449155.1">
    <property type="nucleotide sequence ID" value="NZ_SZZH01000001.1"/>
</dbReference>
<keyword evidence="2" id="KW-1185">Reference proteome</keyword>
<dbReference type="EMBL" id="SZZH01000001">
    <property type="protein sequence ID" value="TKV61850.1"/>
    <property type="molecule type" value="Genomic_DNA"/>
</dbReference>
<organism evidence="1 2">
    <name type="scientific">Nakamurella flava</name>
    <dbReference type="NCBI Taxonomy" id="2576308"/>
    <lineage>
        <taxon>Bacteria</taxon>
        <taxon>Bacillati</taxon>
        <taxon>Actinomycetota</taxon>
        <taxon>Actinomycetes</taxon>
        <taxon>Nakamurellales</taxon>
        <taxon>Nakamurellaceae</taxon>
        <taxon>Nakamurella</taxon>
    </lineage>
</organism>
<evidence type="ECO:0000313" key="2">
    <source>
        <dbReference type="Proteomes" id="UP000306985"/>
    </source>
</evidence>
<name>A0A4U6QMI5_9ACTN</name>
<protein>
    <submittedName>
        <fullName evidence="1">Uncharacterized protein</fullName>
    </submittedName>
</protein>
<comment type="caution">
    <text evidence="1">The sequence shown here is derived from an EMBL/GenBank/DDBJ whole genome shotgun (WGS) entry which is preliminary data.</text>
</comment>
<proteinExistence type="predicted"/>
<dbReference type="Proteomes" id="UP000306985">
    <property type="component" value="Unassembled WGS sequence"/>
</dbReference>
<gene>
    <name evidence="1" type="ORF">FDO65_10005</name>
</gene>
<dbReference type="AlphaFoldDB" id="A0A4U6QMI5"/>